<evidence type="ECO:0000313" key="2">
    <source>
        <dbReference type="EMBL" id="KIK02795.1"/>
    </source>
</evidence>
<feature type="region of interest" description="Disordered" evidence="1">
    <location>
        <begin position="106"/>
        <end position="133"/>
    </location>
</feature>
<feature type="compositionally biased region" description="Basic and acidic residues" evidence="1">
    <location>
        <begin position="121"/>
        <end position="133"/>
    </location>
</feature>
<reference evidence="2 3" key="1">
    <citation type="submission" date="2014-04" db="EMBL/GenBank/DDBJ databases">
        <authorList>
            <consortium name="DOE Joint Genome Institute"/>
            <person name="Kuo A."/>
            <person name="Kohler A."/>
            <person name="Nagy L.G."/>
            <person name="Floudas D."/>
            <person name="Copeland A."/>
            <person name="Barry K.W."/>
            <person name="Cichocki N."/>
            <person name="Veneault-Fourrey C."/>
            <person name="LaButti K."/>
            <person name="Lindquist E.A."/>
            <person name="Lipzen A."/>
            <person name="Lundell T."/>
            <person name="Morin E."/>
            <person name="Murat C."/>
            <person name="Sun H."/>
            <person name="Tunlid A."/>
            <person name="Henrissat B."/>
            <person name="Grigoriev I.V."/>
            <person name="Hibbett D.S."/>
            <person name="Martin F."/>
            <person name="Nordberg H.P."/>
            <person name="Cantor M.N."/>
            <person name="Hua S.X."/>
        </authorList>
    </citation>
    <scope>NUCLEOTIDE SEQUENCE [LARGE SCALE GENOMIC DNA]</scope>
    <source>
        <strain evidence="2 3">LaAM-08-1</strain>
    </source>
</reference>
<dbReference type="EMBL" id="KN838587">
    <property type="protein sequence ID" value="KIK02795.1"/>
    <property type="molecule type" value="Genomic_DNA"/>
</dbReference>
<reference evidence="3" key="2">
    <citation type="submission" date="2015-01" db="EMBL/GenBank/DDBJ databases">
        <title>Evolutionary Origins and Diversification of the Mycorrhizal Mutualists.</title>
        <authorList>
            <consortium name="DOE Joint Genome Institute"/>
            <consortium name="Mycorrhizal Genomics Consortium"/>
            <person name="Kohler A."/>
            <person name="Kuo A."/>
            <person name="Nagy L.G."/>
            <person name="Floudas D."/>
            <person name="Copeland A."/>
            <person name="Barry K.W."/>
            <person name="Cichocki N."/>
            <person name="Veneault-Fourrey C."/>
            <person name="LaButti K."/>
            <person name="Lindquist E.A."/>
            <person name="Lipzen A."/>
            <person name="Lundell T."/>
            <person name="Morin E."/>
            <person name="Murat C."/>
            <person name="Riley R."/>
            <person name="Ohm R."/>
            <person name="Sun H."/>
            <person name="Tunlid A."/>
            <person name="Henrissat B."/>
            <person name="Grigoriev I.V."/>
            <person name="Hibbett D.S."/>
            <person name="Martin F."/>
        </authorList>
    </citation>
    <scope>NUCLEOTIDE SEQUENCE [LARGE SCALE GENOMIC DNA]</scope>
    <source>
        <strain evidence="3">LaAM-08-1</strain>
    </source>
</reference>
<organism evidence="2 3">
    <name type="scientific">Laccaria amethystina LaAM-08-1</name>
    <dbReference type="NCBI Taxonomy" id="1095629"/>
    <lineage>
        <taxon>Eukaryota</taxon>
        <taxon>Fungi</taxon>
        <taxon>Dikarya</taxon>
        <taxon>Basidiomycota</taxon>
        <taxon>Agaricomycotina</taxon>
        <taxon>Agaricomycetes</taxon>
        <taxon>Agaricomycetidae</taxon>
        <taxon>Agaricales</taxon>
        <taxon>Agaricineae</taxon>
        <taxon>Hydnangiaceae</taxon>
        <taxon>Laccaria</taxon>
    </lineage>
</organism>
<name>A0A0C9WUC6_9AGAR</name>
<sequence length="133" mass="15015">MTTLHCEHLQWAKQPIFSHIDCHLMHWRLSNDTHGYGAPHYPSQQHPPPPARHCLQPPLPTPTSHNGNNKHLLCTTVVNSHTHLTPTTTTTMSTCYIDGAWRRPPSPSAAFGNDNSTRQRPHNDDGDRQMSMT</sequence>
<proteinExistence type="predicted"/>
<dbReference type="Proteomes" id="UP000054477">
    <property type="component" value="Unassembled WGS sequence"/>
</dbReference>
<evidence type="ECO:0000313" key="3">
    <source>
        <dbReference type="Proteomes" id="UP000054477"/>
    </source>
</evidence>
<accession>A0A0C9WUC6</accession>
<gene>
    <name evidence="2" type="ORF">K443DRAFT_96161</name>
</gene>
<keyword evidence="3" id="KW-1185">Reference proteome</keyword>
<protein>
    <submittedName>
        <fullName evidence="2">Uncharacterized protein</fullName>
    </submittedName>
</protein>
<dbReference type="HOGENOM" id="CLU_1907047_0_0_1"/>
<evidence type="ECO:0000256" key="1">
    <source>
        <dbReference type="SAM" id="MobiDB-lite"/>
    </source>
</evidence>
<dbReference type="AlphaFoldDB" id="A0A0C9WUC6"/>